<feature type="domain" description="EngB-type G" evidence="11">
    <location>
        <begin position="22"/>
        <end position="195"/>
    </location>
</feature>
<dbReference type="GO" id="GO:0000917">
    <property type="term" value="P:division septum assembly"/>
    <property type="evidence" value="ECO:0007669"/>
    <property type="project" value="UniProtKB-KW"/>
</dbReference>
<comment type="cofactor">
    <cofactor evidence="1">
        <name>Mg(2+)</name>
        <dbReference type="ChEBI" id="CHEBI:18420"/>
    </cofactor>
</comment>
<sequence length="206" mass="23179">MKITEVNFITSGVKLSQYPEDALPEIALAGRSNVGKSSLINAMINRKKLAHTSSRPGKTQTINFFSVNQKVMFADVPGYGYAKVSKVQRAAWGRMLETYFTKREPLRSVIQIVDLRHAPSQDDISMYRFLKHHSIPVIIVATKADKITKGHWQKHLKVVKQTLNVLPSDPVILFSSETKVGRDELWGEIMRRVSDGEDEVGVESVD</sequence>
<dbReference type="CDD" id="cd01876">
    <property type="entry name" value="YihA_EngB"/>
    <property type="match status" value="1"/>
</dbReference>
<dbReference type="FunFam" id="3.40.50.300:FF:000098">
    <property type="entry name" value="Probable GTP-binding protein EngB"/>
    <property type="match status" value="1"/>
</dbReference>
<evidence type="ECO:0000256" key="2">
    <source>
        <dbReference type="ARBA" id="ARBA00009638"/>
    </source>
</evidence>
<keyword evidence="8 10" id="KW-0717">Septation</keyword>
<evidence type="ECO:0000256" key="8">
    <source>
        <dbReference type="ARBA" id="ARBA00023210"/>
    </source>
</evidence>
<keyword evidence="4" id="KW-0479">Metal-binding</keyword>
<dbReference type="PANTHER" id="PTHR11649:SF13">
    <property type="entry name" value="ENGB-TYPE G DOMAIN-CONTAINING PROTEIN"/>
    <property type="match status" value="1"/>
</dbReference>
<comment type="similarity">
    <text evidence="2 10">Belongs to the TRAFAC class TrmE-Era-EngA-EngB-Septin-like GTPase superfamily. EngB GTPase family.</text>
</comment>
<evidence type="ECO:0000256" key="3">
    <source>
        <dbReference type="ARBA" id="ARBA00022618"/>
    </source>
</evidence>
<dbReference type="GO" id="GO:0046872">
    <property type="term" value="F:metal ion binding"/>
    <property type="evidence" value="ECO:0007669"/>
    <property type="project" value="UniProtKB-KW"/>
</dbReference>
<dbReference type="InterPro" id="IPR019987">
    <property type="entry name" value="GTP-bd_ribosome_bio_YsxC"/>
</dbReference>
<evidence type="ECO:0000256" key="4">
    <source>
        <dbReference type="ARBA" id="ARBA00022723"/>
    </source>
</evidence>
<dbReference type="Pfam" id="PF01926">
    <property type="entry name" value="MMR_HSR1"/>
    <property type="match status" value="1"/>
</dbReference>
<dbReference type="SUPFAM" id="SSF52540">
    <property type="entry name" value="P-loop containing nucleoside triphosphate hydrolases"/>
    <property type="match status" value="1"/>
</dbReference>
<evidence type="ECO:0000313" key="12">
    <source>
        <dbReference type="EMBL" id="TCP61810.1"/>
    </source>
</evidence>
<dbReference type="EMBL" id="SLXV01000058">
    <property type="protein sequence ID" value="TCP61810.1"/>
    <property type="molecule type" value="Genomic_DNA"/>
</dbReference>
<evidence type="ECO:0000256" key="9">
    <source>
        <dbReference type="ARBA" id="ARBA00023306"/>
    </source>
</evidence>
<dbReference type="InterPro" id="IPR030393">
    <property type="entry name" value="G_ENGB_dom"/>
</dbReference>
<comment type="function">
    <text evidence="10">Necessary for normal cell division and for the maintenance of normal septation.</text>
</comment>
<dbReference type="InterPro" id="IPR027417">
    <property type="entry name" value="P-loop_NTPase"/>
</dbReference>
<proteinExistence type="inferred from homology"/>
<keyword evidence="13" id="KW-1185">Reference proteome</keyword>
<dbReference type="HAMAP" id="MF_00321">
    <property type="entry name" value="GTPase_EngB"/>
    <property type="match status" value="1"/>
</dbReference>
<dbReference type="RefSeq" id="WP_131849924.1">
    <property type="nucleotide sequence ID" value="NZ_SLXV01000058.1"/>
</dbReference>
<evidence type="ECO:0000256" key="10">
    <source>
        <dbReference type="HAMAP-Rule" id="MF_00321"/>
    </source>
</evidence>
<keyword evidence="3 10" id="KW-0132">Cell division</keyword>
<evidence type="ECO:0000259" key="11">
    <source>
        <dbReference type="PROSITE" id="PS51706"/>
    </source>
</evidence>
<dbReference type="NCBIfam" id="TIGR03598">
    <property type="entry name" value="GTPase_YsxC"/>
    <property type="match status" value="1"/>
</dbReference>
<dbReference type="GO" id="GO:0005829">
    <property type="term" value="C:cytosol"/>
    <property type="evidence" value="ECO:0007669"/>
    <property type="project" value="TreeGrafter"/>
</dbReference>
<comment type="caution">
    <text evidence="12">The sequence shown here is derived from an EMBL/GenBank/DDBJ whole genome shotgun (WGS) entry which is preliminary data.</text>
</comment>
<gene>
    <name evidence="10" type="primary">engB</name>
    <name evidence="12" type="ORF">EDD57_1582</name>
</gene>
<evidence type="ECO:0000313" key="13">
    <source>
        <dbReference type="Proteomes" id="UP000294746"/>
    </source>
</evidence>
<keyword evidence="6" id="KW-0460">Magnesium</keyword>
<dbReference type="OrthoDB" id="9804921at2"/>
<dbReference type="InterPro" id="IPR006073">
    <property type="entry name" value="GTP-bd"/>
</dbReference>
<keyword evidence="9 10" id="KW-0131">Cell cycle</keyword>
<protein>
    <recommendedName>
        <fullName evidence="10">Probable GTP-binding protein EngB</fullName>
    </recommendedName>
</protein>
<keyword evidence="5 10" id="KW-0547">Nucleotide-binding</keyword>
<dbReference type="PROSITE" id="PS51706">
    <property type="entry name" value="G_ENGB"/>
    <property type="match status" value="1"/>
</dbReference>
<evidence type="ECO:0000256" key="6">
    <source>
        <dbReference type="ARBA" id="ARBA00022842"/>
    </source>
</evidence>
<dbReference type="AlphaFoldDB" id="A0A4R2RE82"/>
<name>A0A4R2RE82_9BACL</name>
<accession>A0A4R2RE82</accession>
<reference evidence="12 13" key="1">
    <citation type="submission" date="2019-03" db="EMBL/GenBank/DDBJ databases">
        <title>Genomic Encyclopedia of Type Strains, Phase IV (KMG-IV): sequencing the most valuable type-strain genomes for metagenomic binning, comparative biology and taxonomic classification.</title>
        <authorList>
            <person name="Goeker M."/>
        </authorList>
    </citation>
    <scope>NUCLEOTIDE SEQUENCE [LARGE SCALE GENOMIC DNA]</scope>
    <source>
        <strain evidence="12 13">DSM 46831</strain>
    </source>
</reference>
<dbReference type="PANTHER" id="PTHR11649">
    <property type="entry name" value="MSS1/TRME-RELATED GTP-BINDING PROTEIN"/>
    <property type="match status" value="1"/>
</dbReference>
<dbReference type="Gene3D" id="3.40.50.300">
    <property type="entry name" value="P-loop containing nucleotide triphosphate hydrolases"/>
    <property type="match status" value="1"/>
</dbReference>
<dbReference type="GO" id="GO:0005525">
    <property type="term" value="F:GTP binding"/>
    <property type="evidence" value="ECO:0007669"/>
    <property type="project" value="UniProtKB-UniRule"/>
</dbReference>
<evidence type="ECO:0000256" key="7">
    <source>
        <dbReference type="ARBA" id="ARBA00023134"/>
    </source>
</evidence>
<evidence type="ECO:0000256" key="5">
    <source>
        <dbReference type="ARBA" id="ARBA00022741"/>
    </source>
</evidence>
<evidence type="ECO:0000256" key="1">
    <source>
        <dbReference type="ARBA" id="ARBA00001946"/>
    </source>
</evidence>
<organism evidence="12 13">
    <name type="scientific">Baia soyae</name>
    <dbReference type="NCBI Taxonomy" id="1544746"/>
    <lineage>
        <taxon>Bacteria</taxon>
        <taxon>Bacillati</taxon>
        <taxon>Bacillota</taxon>
        <taxon>Bacilli</taxon>
        <taxon>Bacillales</taxon>
        <taxon>Thermoactinomycetaceae</taxon>
        <taxon>Baia</taxon>
    </lineage>
</organism>
<dbReference type="Proteomes" id="UP000294746">
    <property type="component" value="Unassembled WGS sequence"/>
</dbReference>
<keyword evidence="7 10" id="KW-0342">GTP-binding</keyword>